<accession>A0A2S7XZ92</accession>
<protein>
    <submittedName>
        <fullName evidence="2">Uncharacterized protein</fullName>
    </submittedName>
</protein>
<gene>
    <name evidence="2" type="ORF">BB8028_0001g10640</name>
</gene>
<feature type="region of interest" description="Disordered" evidence="1">
    <location>
        <begin position="17"/>
        <end position="55"/>
    </location>
</feature>
<proteinExistence type="predicted"/>
<dbReference type="Proteomes" id="UP000237441">
    <property type="component" value="Unassembled WGS sequence"/>
</dbReference>
<evidence type="ECO:0000256" key="1">
    <source>
        <dbReference type="SAM" id="MobiDB-lite"/>
    </source>
</evidence>
<dbReference type="AlphaFoldDB" id="A0A2S7XZ92"/>
<evidence type="ECO:0000313" key="3">
    <source>
        <dbReference type="Proteomes" id="UP000237441"/>
    </source>
</evidence>
<name>A0A2S7XZ92_BEABA</name>
<evidence type="ECO:0000313" key="2">
    <source>
        <dbReference type="EMBL" id="PQK08993.1"/>
    </source>
</evidence>
<comment type="caution">
    <text evidence="2">The sequence shown here is derived from an EMBL/GenBank/DDBJ whole genome shotgun (WGS) entry which is preliminary data.</text>
</comment>
<reference evidence="2 3" key="1">
    <citation type="submission" date="2016-07" db="EMBL/GenBank/DDBJ databases">
        <title>Comparative genomics of the entomopathogenic fungus Beauveria bassiana.</title>
        <authorList>
            <person name="Valero Jimenez C.A."/>
            <person name="Zwaan B.J."/>
            <person name="Van Kan J.A."/>
            <person name="Takken W."/>
            <person name="Debets A.J."/>
            <person name="Schoustra S.E."/>
            <person name="Koenraadt C.J."/>
        </authorList>
    </citation>
    <scope>NUCLEOTIDE SEQUENCE [LARGE SCALE GENOMIC DNA]</scope>
    <source>
        <strain evidence="2 3">ARSEF 8028</strain>
    </source>
</reference>
<dbReference type="EMBL" id="JRHA01000001">
    <property type="protein sequence ID" value="PQK08993.1"/>
    <property type="molecule type" value="Genomic_DNA"/>
</dbReference>
<organism evidence="2 3">
    <name type="scientific">Beauveria bassiana</name>
    <name type="common">White muscardine disease fungus</name>
    <name type="synonym">Tritirachium shiotae</name>
    <dbReference type="NCBI Taxonomy" id="176275"/>
    <lineage>
        <taxon>Eukaryota</taxon>
        <taxon>Fungi</taxon>
        <taxon>Dikarya</taxon>
        <taxon>Ascomycota</taxon>
        <taxon>Pezizomycotina</taxon>
        <taxon>Sordariomycetes</taxon>
        <taxon>Hypocreomycetidae</taxon>
        <taxon>Hypocreales</taxon>
        <taxon>Cordycipitaceae</taxon>
        <taxon>Beauveria</taxon>
    </lineage>
</organism>
<sequence length="82" mass="9091">MPTCKRIHPGLYARLKQMSPPARPTAGADIRNFSPNTIDRPAPARPRGRSPQAVHLPTRFDLAAWSDSDEDAMSMSEDSSTW</sequence>